<accession>A0A974PS19</accession>
<keyword evidence="3" id="KW-1185">Reference proteome</keyword>
<protein>
    <recommendedName>
        <fullName evidence="1">Immunity MXAN-0049 protein domain-containing protein</fullName>
    </recommendedName>
</protein>
<feature type="domain" description="Immunity MXAN-0049 protein" evidence="1">
    <location>
        <begin position="70"/>
        <end position="219"/>
    </location>
</feature>
<dbReference type="InterPro" id="IPR012433">
    <property type="entry name" value="Imm11"/>
</dbReference>
<dbReference type="Pfam" id="PF07791">
    <property type="entry name" value="Imm11"/>
    <property type="match status" value="1"/>
</dbReference>
<gene>
    <name evidence="2" type="ORF">EZH22_10755</name>
</gene>
<evidence type="ECO:0000259" key="1">
    <source>
        <dbReference type="Pfam" id="PF07791"/>
    </source>
</evidence>
<dbReference type="AlphaFoldDB" id="A0A974PS19"/>
<dbReference type="Proteomes" id="UP000596427">
    <property type="component" value="Chromosome"/>
</dbReference>
<evidence type="ECO:0000313" key="2">
    <source>
        <dbReference type="EMBL" id="QRG08714.1"/>
    </source>
</evidence>
<name>A0A974PS19_9HYPH</name>
<dbReference type="EMBL" id="CP063362">
    <property type="protein sequence ID" value="QRG08714.1"/>
    <property type="molecule type" value="Genomic_DNA"/>
</dbReference>
<reference evidence="2 3" key="1">
    <citation type="submission" date="2020-10" db="EMBL/GenBank/DDBJ databases">
        <title>Degradation of 1,4-Dioxane by Xanthobacter sp. YN2, via a Novel Group-2 Soluble Di-Iron Monooxygenase.</title>
        <authorList>
            <person name="Ma F."/>
            <person name="Wang Y."/>
            <person name="Yang J."/>
            <person name="Guo H."/>
            <person name="Su D."/>
            <person name="Yu L."/>
        </authorList>
    </citation>
    <scope>NUCLEOTIDE SEQUENCE [LARGE SCALE GENOMIC DNA]</scope>
    <source>
        <strain evidence="2 3">YN2</strain>
    </source>
</reference>
<sequence length="222" mass="24984">MESAYLVQLPFNEEQYIAPNFSGGGEQIKRDLEVNGRLWRGMTLDGCLQFRIWAPDELAASAPSTITTKRAARPLPDFGIGPWGGFKLVSGDFVEIVNSLDPDKHQFIRIKNVIDQNGKSINKSYYIMNIVITARALFFDRSNITIRDTKLDNTIDGSTSILRTVKIGNPFKLTFHKNMIPQSNIWHGTIDDVNELFFSEALIARVRQAGLSPLNIRSVKIL</sequence>
<organism evidence="2 3">
    <name type="scientific">Xanthobacter dioxanivorans</name>
    <dbReference type="NCBI Taxonomy" id="2528964"/>
    <lineage>
        <taxon>Bacteria</taxon>
        <taxon>Pseudomonadati</taxon>
        <taxon>Pseudomonadota</taxon>
        <taxon>Alphaproteobacteria</taxon>
        <taxon>Hyphomicrobiales</taxon>
        <taxon>Xanthobacteraceae</taxon>
        <taxon>Xanthobacter</taxon>
    </lineage>
</organism>
<dbReference type="KEGG" id="xdi:EZH22_10755"/>
<evidence type="ECO:0000313" key="3">
    <source>
        <dbReference type="Proteomes" id="UP000596427"/>
    </source>
</evidence>
<proteinExistence type="predicted"/>
<dbReference type="RefSeq" id="WP_203195627.1">
    <property type="nucleotide sequence ID" value="NZ_CP063362.1"/>
</dbReference>